<proteinExistence type="predicted"/>
<evidence type="ECO:0000259" key="1">
    <source>
        <dbReference type="Pfam" id="PF14528"/>
    </source>
</evidence>
<keyword evidence="3" id="KW-1185">Reference proteome</keyword>
<dbReference type="InterPro" id="IPR027434">
    <property type="entry name" value="Homing_endonucl"/>
</dbReference>
<gene>
    <name evidence="2" type="ORF">GCM10009663_21320</name>
</gene>
<dbReference type="InterPro" id="IPR004860">
    <property type="entry name" value="LAGLIDADG_dom"/>
</dbReference>
<comment type="caution">
    <text evidence="2">The sequence shown here is derived from an EMBL/GenBank/DDBJ whole genome shotgun (WGS) entry which is preliminary data.</text>
</comment>
<accession>A0ABN1TFR5</accession>
<sequence>MTGFDLENPDHAYMFGFLQADGHLRQGLGNKGSLSVELSARDTPLLEEFKRICPWPSSIRHRTRTTNFAANHTSATWTVCAREFRERLVALGLPPGRKSSTVEPPRAPFAERDYLRGLIDADGSLGRTGKDLPFVSLTTASEPLAAHFCRYAHALTGAVRTARRNRRDAIYNILFTREDAVAIVRHLYYPGSLALPRKLAATADVTAWTRPDGMRKVLRRPWTADEDRLLLAARNAEAAATVLGRSVSSCSARRWRLVGPEKAGVRFPRTPA</sequence>
<dbReference type="Pfam" id="PF14528">
    <property type="entry name" value="LAGLIDADG_3"/>
    <property type="match status" value="1"/>
</dbReference>
<dbReference type="EMBL" id="BAAALD010000014">
    <property type="protein sequence ID" value="GAA1078950.1"/>
    <property type="molecule type" value="Genomic_DNA"/>
</dbReference>
<dbReference type="SUPFAM" id="SSF55608">
    <property type="entry name" value="Homing endonucleases"/>
    <property type="match status" value="1"/>
</dbReference>
<feature type="domain" description="Homing endonuclease LAGLIDADG" evidence="1">
    <location>
        <begin position="112"/>
        <end position="181"/>
    </location>
</feature>
<dbReference type="Gene3D" id="3.10.28.10">
    <property type="entry name" value="Homing endonucleases"/>
    <property type="match status" value="1"/>
</dbReference>
<evidence type="ECO:0000313" key="3">
    <source>
        <dbReference type="Proteomes" id="UP001499987"/>
    </source>
</evidence>
<evidence type="ECO:0000313" key="2">
    <source>
        <dbReference type="EMBL" id="GAA1078950.1"/>
    </source>
</evidence>
<dbReference type="Proteomes" id="UP001499987">
    <property type="component" value="Unassembled WGS sequence"/>
</dbReference>
<dbReference type="RefSeq" id="WP_344623276.1">
    <property type="nucleotide sequence ID" value="NZ_BAAALD010000014.1"/>
</dbReference>
<reference evidence="2 3" key="1">
    <citation type="journal article" date="2019" name="Int. J. Syst. Evol. Microbiol.">
        <title>The Global Catalogue of Microorganisms (GCM) 10K type strain sequencing project: providing services to taxonomists for standard genome sequencing and annotation.</title>
        <authorList>
            <consortium name="The Broad Institute Genomics Platform"/>
            <consortium name="The Broad Institute Genome Sequencing Center for Infectious Disease"/>
            <person name="Wu L."/>
            <person name="Ma J."/>
        </authorList>
    </citation>
    <scope>NUCLEOTIDE SEQUENCE [LARGE SCALE GENOMIC DNA]</scope>
    <source>
        <strain evidence="2 3">JCM 13002</strain>
    </source>
</reference>
<name>A0ABN1TFR5_9ACTN</name>
<organism evidence="2 3">
    <name type="scientific">Kitasatospora arboriphila</name>
    <dbReference type="NCBI Taxonomy" id="258052"/>
    <lineage>
        <taxon>Bacteria</taxon>
        <taxon>Bacillati</taxon>
        <taxon>Actinomycetota</taxon>
        <taxon>Actinomycetes</taxon>
        <taxon>Kitasatosporales</taxon>
        <taxon>Streptomycetaceae</taxon>
        <taxon>Kitasatospora</taxon>
    </lineage>
</organism>
<protein>
    <recommendedName>
        <fullName evidence="1">Homing endonuclease LAGLIDADG domain-containing protein</fullName>
    </recommendedName>
</protein>